<dbReference type="GO" id="GO:0016925">
    <property type="term" value="P:protein sumoylation"/>
    <property type="evidence" value="ECO:0007669"/>
    <property type="project" value="TreeGrafter"/>
</dbReference>
<dbReference type="InterPro" id="IPR000594">
    <property type="entry name" value="ThiF_NAD_FAD-bd"/>
</dbReference>
<evidence type="ECO:0000256" key="8">
    <source>
        <dbReference type="ARBA" id="ARBA00044354"/>
    </source>
</evidence>
<dbReference type="Pfam" id="PF00899">
    <property type="entry name" value="ThiF"/>
    <property type="match status" value="1"/>
</dbReference>
<dbReference type="EMBL" id="CAJNOG010000178">
    <property type="protein sequence ID" value="CAF1044985.1"/>
    <property type="molecule type" value="Genomic_DNA"/>
</dbReference>
<evidence type="ECO:0000256" key="1">
    <source>
        <dbReference type="ARBA" id="ARBA00004123"/>
    </source>
</evidence>
<dbReference type="InterPro" id="IPR035985">
    <property type="entry name" value="Ubiquitin-activating_enz"/>
</dbReference>
<comment type="caution">
    <text evidence="10">The sequence shown here is derived from an EMBL/GenBank/DDBJ whole genome shotgun (WGS) entry which is preliminary data.</text>
</comment>
<evidence type="ECO:0000259" key="9">
    <source>
        <dbReference type="Pfam" id="PF00899"/>
    </source>
</evidence>
<gene>
    <name evidence="10" type="ORF">JYZ213_LOCUS18354</name>
</gene>
<dbReference type="SUPFAM" id="SSF69572">
    <property type="entry name" value="Activating enzymes of the ubiquitin-like proteins"/>
    <property type="match status" value="1"/>
</dbReference>
<dbReference type="InterPro" id="IPR045886">
    <property type="entry name" value="ThiF/MoeB/HesA"/>
</dbReference>
<keyword evidence="4" id="KW-0833">Ubl conjugation pathway</keyword>
<comment type="pathway">
    <text evidence="2">Protein modification; protein sumoylation.</text>
</comment>
<accession>A0A814K0J6</accession>
<evidence type="ECO:0000256" key="3">
    <source>
        <dbReference type="ARBA" id="ARBA00005673"/>
    </source>
</evidence>
<comment type="similarity">
    <text evidence="3">Belongs to the ubiquitin-activating E1 family.</text>
</comment>
<dbReference type="GO" id="GO:0031510">
    <property type="term" value="C:SUMO activating enzyme complex"/>
    <property type="evidence" value="ECO:0007669"/>
    <property type="project" value="TreeGrafter"/>
</dbReference>
<feature type="domain" description="THIF-type NAD/FAD binding fold" evidence="9">
    <location>
        <begin position="17"/>
        <end position="166"/>
    </location>
</feature>
<evidence type="ECO:0000256" key="2">
    <source>
        <dbReference type="ARBA" id="ARBA00004718"/>
    </source>
</evidence>
<dbReference type="PRINTS" id="PR01849">
    <property type="entry name" value="UBIQUITINACT"/>
</dbReference>
<dbReference type="InterPro" id="IPR000011">
    <property type="entry name" value="UBQ/SUMO-activ_enz_E1-like"/>
</dbReference>
<evidence type="ECO:0000256" key="6">
    <source>
        <dbReference type="ARBA" id="ARBA00026003"/>
    </source>
</evidence>
<reference evidence="10" key="1">
    <citation type="submission" date="2021-02" db="EMBL/GenBank/DDBJ databases">
        <authorList>
            <person name="Nowell W R."/>
        </authorList>
    </citation>
    <scope>NUCLEOTIDE SEQUENCE</scope>
</reference>
<dbReference type="PANTHER" id="PTHR10953:SF162">
    <property type="entry name" value="SUMO-ACTIVATING ENZYME SUBUNIT 1"/>
    <property type="match status" value="1"/>
</dbReference>
<dbReference type="PANTHER" id="PTHR10953">
    <property type="entry name" value="UBIQUITIN-ACTIVATING ENZYME E1"/>
    <property type="match status" value="1"/>
</dbReference>
<proteinExistence type="inferred from homology"/>
<dbReference type="Gene3D" id="3.40.50.720">
    <property type="entry name" value="NAD(P)-binding Rossmann-like Domain"/>
    <property type="match status" value="1"/>
</dbReference>
<organism evidence="10 11">
    <name type="scientific">Adineta steineri</name>
    <dbReference type="NCBI Taxonomy" id="433720"/>
    <lineage>
        <taxon>Eukaryota</taxon>
        <taxon>Metazoa</taxon>
        <taxon>Spiralia</taxon>
        <taxon>Gnathifera</taxon>
        <taxon>Rotifera</taxon>
        <taxon>Eurotatoria</taxon>
        <taxon>Bdelloidea</taxon>
        <taxon>Adinetida</taxon>
        <taxon>Adinetidae</taxon>
        <taxon>Adineta</taxon>
    </lineage>
</organism>
<name>A0A814K0J6_9BILA</name>
<dbReference type="GO" id="GO:0019948">
    <property type="term" value="F:SUMO activating enzyme activity"/>
    <property type="evidence" value="ECO:0007669"/>
    <property type="project" value="TreeGrafter"/>
</dbReference>
<evidence type="ECO:0000313" key="11">
    <source>
        <dbReference type="Proteomes" id="UP000663845"/>
    </source>
</evidence>
<sequence>MTTQIPSNDEDIDDQLYNRQRYVLGDDAMKRLRQHHVLIINAGGLGIEIAKNVVLAGVHSITLQDTNNTNMLDLATQYYLHEENIGKNRAECSLEKLRALNDYVKVHVSTKSLSDCTNEYFQQFTCIVVTECTLDEMKRINELCRINNIIFIMADIYGVFSRCFVDCGNQPFTVFDKDGEQSKEVFINHISPEGIVTVAAIGCTHTHAAALTQIKSVGIGISSSGGCSNRANPKCTSLDQVRCNAIRCLKTLKTSSGCALTVTGGTETGHAGGTYSHGNGYKIDISLNACINSYITKSFAYIGKRGDGAAQYKASSGNLYAKEGNHWDITFTATC</sequence>
<evidence type="ECO:0000256" key="7">
    <source>
        <dbReference type="ARBA" id="ARBA00044187"/>
    </source>
</evidence>
<evidence type="ECO:0000313" key="10">
    <source>
        <dbReference type="EMBL" id="CAF1044985.1"/>
    </source>
</evidence>
<dbReference type="AlphaFoldDB" id="A0A814K0J6"/>
<protein>
    <recommendedName>
        <fullName evidence="7">SUMO-activating enzyme subunit 1</fullName>
    </recommendedName>
    <alternativeName>
        <fullName evidence="8">Ubiquitin-like 1-activating enzyme E1A</fullName>
    </alternativeName>
</protein>
<comment type="subunit">
    <text evidence="6">Heterodimer of SAE1 and UBA2/SAE2. The heterodimer corresponds to the two domains that are encoded on a single polypeptide chain in ubiquitin-activating enzyme E1. Interacts with UBE2I.</text>
</comment>
<dbReference type="Proteomes" id="UP000663845">
    <property type="component" value="Unassembled WGS sequence"/>
</dbReference>
<comment type="subcellular location">
    <subcellularLocation>
        <location evidence="1">Nucleus</location>
    </subcellularLocation>
</comment>
<keyword evidence="5" id="KW-0539">Nucleus</keyword>
<dbReference type="GO" id="GO:0005737">
    <property type="term" value="C:cytoplasm"/>
    <property type="evidence" value="ECO:0007669"/>
    <property type="project" value="TreeGrafter"/>
</dbReference>
<evidence type="ECO:0000256" key="4">
    <source>
        <dbReference type="ARBA" id="ARBA00022786"/>
    </source>
</evidence>
<evidence type="ECO:0000256" key="5">
    <source>
        <dbReference type="ARBA" id="ARBA00023242"/>
    </source>
</evidence>